<protein>
    <submittedName>
        <fullName evidence="1">Uncharacterized protein</fullName>
    </submittedName>
</protein>
<organism evidence="1 2">
    <name type="scientific">Linum tenue</name>
    <dbReference type="NCBI Taxonomy" id="586396"/>
    <lineage>
        <taxon>Eukaryota</taxon>
        <taxon>Viridiplantae</taxon>
        <taxon>Streptophyta</taxon>
        <taxon>Embryophyta</taxon>
        <taxon>Tracheophyta</taxon>
        <taxon>Spermatophyta</taxon>
        <taxon>Magnoliopsida</taxon>
        <taxon>eudicotyledons</taxon>
        <taxon>Gunneridae</taxon>
        <taxon>Pentapetalae</taxon>
        <taxon>rosids</taxon>
        <taxon>fabids</taxon>
        <taxon>Malpighiales</taxon>
        <taxon>Linaceae</taxon>
        <taxon>Linum</taxon>
    </lineage>
</organism>
<dbReference type="EMBL" id="CAMGYJ010000009">
    <property type="protein sequence ID" value="CAI0545323.1"/>
    <property type="molecule type" value="Genomic_DNA"/>
</dbReference>
<sequence length="39" mass="4642">MDGIKCSIFFEHTCTQPCETRAEMLHCLPWQIVVFVLWK</sequence>
<reference evidence="1" key="1">
    <citation type="submission" date="2022-08" db="EMBL/GenBank/DDBJ databases">
        <authorList>
            <person name="Gutierrez-Valencia J."/>
        </authorList>
    </citation>
    <scope>NUCLEOTIDE SEQUENCE</scope>
</reference>
<comment type="caution">
    <text evidence="1">The sequence shown here is derived from an EMBL/GenBank/DDBJ whole genome shotgun (WGS) entry which is preliminary data.</text>
</comment>
<name>A0AAV0QMD6_9ROSI</name>
<evidence type="ECO:0000313" key="2">
    <source>
        <dbReference type="Proteomes" id="UP001154282"/>
    </source>
</evidence>
<gene>
    <name evidence="1" type="ORF">LITE_LOCUS43542</name>
</gene>
<evidence type="ECO:0000313" key="1">
    <source>
        <dbReference type="EMBL" id="CAI0545323.1"/>
    </source>
</evidence>
<dbReference type="Proteomes" id="UP001154282">
    <property type="component" value="Unassembled WGS sequence"/>
</dbReference>
<dbReference type="AlphaFoldDB" id="A0AAV0QMD6"/>
<accession>A0AAV0QMD6</accession>
<proteinExistence type="predicted"/>
<keyword evidence="2" id="KW-1185">Reference proteome</keyword>